<feature type="domain" description="Thioredoxin" evidence="6">
    <location>
        <begin position="33"/>
        <end position="175"/>
    </location>
</feature>
<dbReference type="InterPro" id="IPR050553">
    <property type="entry name" value="Thioredoxin_ResA/DsbE_sf"/>
</dbReference>
<name>A0A557S6N6_9GAMM</name>
<evidence type="ECO:0000259" key="6">
    <source>
        <dbReference type="PROSITE" id="PS51352"/>
    </source>
</evidence>
<gene>
    <name evidence="7" type="ORF">FHP88_12275</name>
</gene>
<comment type="caution">
    <text evidence="7">The sequence shown here is derived from an EMBL/GenBank/DDBJ whole genome shotgun (WGS) entry which is preliminary data.</text>
</comment>
<dbReference type="NCBIfam" id="TIGR00385">
    <property type="entry name" value="dsbE"/>
    <property type="match status" value="1"/>
</dbReference>
<accession>A0A557S6N6</accession>
<dbReference type="GO" id="GO:0015036">
    <property type="term" value="F:disulfide oxidoreductase activity"/>
    <property type="evidence" value="ECO:0007669"/>
    <property type="project" value="InterPro"/>
</dbReference>
<dbReference type="PANTHER" id="PTHR42852:SF6">
    <property type="entry name" value="THIOL:DISULFIDE INTERCHANGE PROTEIN DSBE"/>
    <property type="match status" value="1"/>
</dbReference>
<evidence type="ECO:0000256" key="1">
    <source>
        <dbReference type="ARBA" id="ARBA00004383"/>
    </source>
</evidence>
<dbReference type="GO" id="GO:0030288">
    <property type="term" value="C:outer membrane-bounded periplasmic space"/>
    <property type="evidence" value="ECO:0007669"/>
    <property type="project" value="InterPro"/>
</dbReference>
<comment type="similarity">
    <text evidence="2">Belongs to the thioredoxin family. DsbE subfamily.</text>
</comment>
<sequence>MKVRFLIPLGIFLLMTVLLGIGLTLNPRDVPSVLIGQKAPKLLLPDLFEPNKMVNSESLLGKVWLLNIWGTWCPECWREHEFLNYIASEEGVQMVGVNWRDDAEAAKKFLKDKGNPFIAVGFDPESVAIMDWGVYGAPETFVIDKKGVIRKKHTGPLYDSVWEKDLRPLIKQLEAE</sequence>
<dbReference type="Gene3D" id="3.40.30.10">
    <property type="entry name" value="Glutaredoxin"/>
    <property type="match status" value="1"/>
</dbReference>
<evidence type="ECO:0000256" key="3">
    <source>
        <dbReference type="ARBA" id="ARBA00022748"/>
    </source>
</evidence>
<dbReference type="InterPro" id="IPR013766">
    <property type="entry name" value="Thioredoxin_domain"/>
</dbReference>
<keyword evidence="5" id="KW-0676">Redox-active center</keyword>
<dbReference type="SUPFAM" id="SSF52833">
    <property type="entry name" value="Thioredoxin-like"/>
    <property type="match status" value="1"/>
</dbReference>
<dbReference type="InterPro" id="IPR013740">
    <property type="entry name" value="Redoxin"/>
</dbReference>
<dbReference type="GO" id="GO:0005886">
    <property type="term" value="C:plasma membrane"/>
    <property type="evidence" value="ECO:0007669"/>
    <property type="project" value="UniProtKB-SubCell"/>
</dbReference>
<dbReference type="PROSITE" id="PS51352">
    <property type="entry name" value="THIOREDOXIN_2"/>
    <property type="match status" value="1"/>
</dbReference>
<evidence type="ECO:0000313" key="8">
    <source>
        <dbReference type="Proteomes" id="UP000316649"/>
    </source>
</evidence>
<dbReference type="PANTHER" id="PTHR42852">
    <property type="entry name" value="THIOL:DISULFIDE INTERCHANGE PROTEIN DSBE"/>
    <property type="match status" value="1"/>
</dbReference>
<dbReference type="InterPro" id="IPR036249">
    <property type="entry name" value="Thioredoxin-like_sf"/>
</dbReference>
<organism evidence="7 8">
    <name type="scientific">Sedimenticola selenatireducens</name>
    <dbReference type="NCBI Taxonomy" id="191960"/>
    <lineage>
        <taxon>Bacteria</taxon>
        <taxon>Pseudomonadati</taxon>
        <taxon>Pseudomonadota</taxon>
        <taxon>Gammaproteobacteria</taxon>
        <taxon>Chromatiales</taxon>
        <taxon>Sedimenticolaceae</taxon>
        <taxon>Sedimenticola</taxon>
    </lineage>
</organism>
<dbReference type="CDD" id="cd03010">
    <property type="entry name" value="TlpA_like_DsbE"/>
    <property type="match status" value="1"/>
</dbReference>
<dbReference type="RefSeq" id="WP_144359374.1">
    <property type="nucleotide sequence ID" value="NZ_VMNH01000014.1"/>
</dbReference>
<dbReference type="GO" id="GO:0017004">
    <property type="term" value="P:cytochrome complex assembly"/>
    <property type="evidence" value="ECO:0007669"/>
    <property type="project" value="UniProtKB-KW"/>
</dbReference>
<dbReference type="Pfam" id="PF08534">
    <property type="entry name" value="Redoxin"/>
    <property type="match status" value="1"/>
</dbReference>
<keyword evidence="8" id="KW-1185">Reference proteome</keyword>
<dbReference type="InterPro" id="IPR004799">
    <property type="entry name" value="Periplasmic_diS_OxRdtase_DsbE"/>
</dbReference>
<proteinExistence type="inferred from homology"/>
<dbReference type="EMBL" id="VMNH01000014">
    <property type="protein sequence ID" value="TVO73017.1"/>
    <property type="molecule type" value="Genomic_DNA"/>
</dbReference>
<protein>
    <submittedName>
        <fullName evidence="7">DsbE family thiol:disulfide interchange protein</fullName>
    </submittedName>
</protein>
<keyword evidence="3" id="KW-0201">Cytochrome c-type biogenesis</keyword>
<reference evidence="7 8" key="1">
    <citation type="submission" date="2019-07" db="EMBL/GenBank/DDBJ databases">
        <title>The pathways for chlorine oxyanion respiration interact through the shared metabolite chlorate.</title>
        <authorList>
            <person name="Barnum T.P."/>
            <person name="Cheng Y."/>
            <person name="Hill K.A."/>
            <person name="Lucas L.N."/>
            <person name="Carlson H.K."/>
            <person name="Coates J.D."/>
        </authorList>
    </citation>
    <scope>NUCLEOTIDE SEQUENCE [LARGE SCALE GENOMIC DNA]</scope>
    <source>
        <strain evidence="7 8">BK-1</strain>
    </source>
</reference>
<dbReference type="OrthoDB" id="9799347at2"/>
<evidence type="ECO:0000256" key="5">
    <source>
        <dbReference type="ARBA" id="ARBA00023284"/>
    </source>
</evidence>
<dbReference type="Proteomes" id="UP000316649">
    <property type="component" value="Unassembled WGS sequence"/>
</dbReference>
<dbReference type="AlphaFoldDB" id="A0A557S6N6"/>
<comment type="subcellular location">
    <subcellularLocation>
        <location evidence="1">Cell inner membrane</location>
        <topology evidence="1">Single-pass membrane protein</topology>
        <orientation evidence="1">Periplasmic side</orientation>
    </subcellularLocation>
</comment>
<keyword evidence="4" id="KW-1015">Disulfide bond</keyword>
<evidence type="ECO:0000256" key="2">
    <source>
        <dbReference type="ARBA" id="ARBA00007758"/>
    </source>
</evidence>
<evidence type="ECO:0000313" key="7">
    <source>
        <dbReference type="EMBL" id="TVO73017.1"/>
    </source>
</evidence>
<evidence type="ECO:0000256" key="4">
    <source>
        <dbReference type="ARBA" id="ARBA00023157"/>
    </source>
</evidence>